<dbReference type="EMBL" id="QZWZ01000024">
    <property type="protein sequence ID" value="RJT32848.1"/>
    <property type="molecule type" value="Genomic_DNA"/>
</dbReference>
<proteinExistence type="predicted"/>
<dbReference type="RefSeq" id="WP_120017132.1">
    <property type="nucleotide sequence ID" value="NZ_QZWZ01000024.1"/>
</dbReference>
<dbReference type="OrthoDB" id="893918at2"/>
<dbReference type="Pfam" id="PF14106">
    <property type="entry name" value="DUF4279"/>
    <property type="match status" value="1"/>
</dbReference>
<reference evidence="1 2" key="1">
    <citation type="submission" date="2018-09" db="EMBL/GenBank/DDBJ databases">
        <title>Mesorhizobium carmichaelinearum sp. nov. isolated from Carmichaelinea spp. root nodules in New Zealand.</title>
        <authorList>
            <person name="De Meyer S.E."/>
        </authorList>
    </citation>
    <scope>NUCLEOTIDE SEQUENCE [LARGE SCALE GENOMIC DNA]</scope>
    <source>
        <strain evidence="1 2">ICMP19557</strain>
    </source>
</reference>
<accession>A0A3A5KD03</accession>
<evidence type="ECO:0000313" key="1">
    <source>
        <dbReference type="EMBL" id="RJT32848.1"/>
    </source>
</evidence>
<name>A0A3A5KD03_9HYPH</name>
<gene>
    <name evidence="1" type="ORF">D3227_25995</name>
</gene>
<dbReference type="AlphaFoldDB" id="A0A3A5KD03"/>
<dbReference type="InterPro" id="IPR025459">
    <property type="entry name" value="DUF4279"/>
</dbReference>
<dbReference type="Proteomes" id="UP000272706">
    <property type="component" value="Unassembled WGS sequence"/>
</dbReference>
<organism evidence="1 2">
    <name type="scientific">Mesorhizobium waimense</name>
    <dbReference type="NCBI Taxonomy" id="1300307"/>
    <lineage>
        <taxon>Bacteria</taxon>
        <taxon>Pseudomonadati</taxon>
        <taxon>Pseudomonadota</taxon>
        <taxon>Alphaproteobacteria</taxon>
        <taxon>Hyphomicrobiales</taxon>
        <taxon>Phyllobacteriaceae</taxon>
        <taxon>Mesorhizobium</taxon>
    </lineage>
</organism>
<sequence>MRTPPRTTPAKHGWNISCRFESCVDLDVAIKELMSRLDGNVRNSIRLSRQDHATDVWVKIAIAPETELVPMFFSAETIELLSDIGATFDIEYFPE</sequence>
<protein>
    <submittedName>
        <fullName evidence="1">DUF4279 domain-containing protein</fullName>
    </submittedName>
</protein>
<evidence type="ECO:0000313" key="2">
    <source>
        <dbReference type="Proteomes" id="UP000272706"/>
    </source>
</evidence>
<comment type="caution">
    <text evidence="1">The sequence shown here is derived from an EMBL/GenBank/DDBJ whole genome shotgun (WGS) entry which is preliminary data.</text>
</comment>
<keyword evidence="2" id="KW-1185">Reference proteome</keyword>